<organism evidence="1 2">
    <name type="scientific">Spodoptera littoralis</name>
    <name type="common">Egyptian cotton leafworm</name>
    <dbReference type="NCBI Taxonomy" id="7109"/>
    <lineage>
        <taxon>Eukaryota</taxon>
        <taxon>Metazoa</taxon>
        <taxon>Ecdysozoa</taxon>
        <taxon>Arthropoda</taxon>
        <taxon>Hexapoda</taxon>
        <taxon>Insecta</taxon>
        <taxon>Pterygota</taxon>
        <taxon>Neoptera</taxon>
        <taxon>Endopterygota</taxon>
        <taxon>Lepidoptera</taxon>
        <taxon>Glossata</taxon>
        <taxon>Ditrysia</taxon>
        <taxon>Noctuoidea</taxon>
        <taxon>Noctuidae</taxon>
        <taxon>Amphipyrinae</taxon>
        <taxon>Spodoptera</taxon>
    </lineage>
</organism>
<evidence type="ECO:0000313" key="2">
    <source>
        <dbReference type="Proteomes" id="UP001153321"/>
    </source>
</evidence>
<dbReference type="EMBL" id="LR824548">
    <property type="protein sequence ID" value="CAH1638286.1"/>
    <property type="molecule type" value="Genomic_DNA"/>
</dbReference>
<proteinExistence type="predicted"/>
<dbReference type="Proteomes" id="UP001153321">
    <property type="component" value="Chromosome 17"/>
</dbReference>
<gene>
    <name evidence="1" type="ORF">SPLIT_LOCUS3644</name>
</gene>
<keyword evidence="2" id="KW-1185">Reference proteome</keyword>
<name>A0A9P0N3A7_SPOLI</name>
<reference evidence="1" key="1">
    <citation type="submission" date="2022-02" db="EMBL/GenBank/DDBJ databases">
        <authorList>
            <person name="King R."/>
        </authorList>
    </citation>
    <scope>NUCLEOTIDE SEQUENCE</scope>
</reference>
<dbReference type="AlphaFoldDB" id="A0A9P0N3A7"/>
<evidence type="ECO:0000313" key="1">
    <source>
        <dbReference type="EMBL" id="CAH1638286.1"/>
    </source>
</evidence>
<protein>
    <submittedName>
        <fullName evidence="1">Uncharacterized protein</fullName>
    </submittedName>
</protein>
<sequence>MDYVILVYFIRVVTDLSITLQTTTNVRRCCPCANCLIYYPRFHNSQFKLRYLICLRAGPYIVCRTLHTGTDSGIYCIGALCMSHNSTYISIIYIAPWDKQV</sequence>
<accession>A0A9P0N3A7</accession>